<name>A0ABT0MVB9_9GAMM</name>
<dbReference type="SUPFAM" id="SSF143120">
    <property type="entry name" value="YefM-like"/>
    <property type="match status" value="1"/>
</dbReference>
<keyword evidence="4" id="KW-1185">Reference proteome</keyword>
<evidence type="ECO:0000256" key="2">
    <source>
        <dbReference type="RuleBase" id="RU362080"/>
    </source>
</evidence>
<evidence type="ECO:0000313" key="4">
    <source>
        <dbReference type="Proteomes" id="UP001203069"/>
    </source>
</evidence>
<reference evidence="3 4" key="1">
    <citation type="submission" date="2022-02" db="EMBL/GenBank/DDBJ databases">
        <title>Description of Brenneria tiliae sp. nov. isolated from symptomatic Tilia x moltkei and Tilia x europaea trees in the UK.</title>
        <authorList>
            <person name="Kile H."/>
        </authorList>
    </citation>
    <scope>NUCLEOTIDE SEQUENCE [LARGE SCALE GENOMIC DNA]</scope>
    <source>
        <strain evidence="3 4">MC1SB4.1</strain>
    </source>
</reference>
<proteinExistence type="inferred from homology"/>
<comment type="similarity">
    <text evidence="1 2">Belongs to the phD/YefM antitoxin family.</text>
</comment>
<dbReference type="NCBIfam" id="TIGR01552">
    <property type="entry name" value="phd_fam"/>
    <property type="match status" value="1"/>
</dbReference>
<comment type="caution">
    <text evidence="3">The sequence shown here is derived from an EMBL/GenBank/DDBJ whole genome shotgun (WGS) entry which is preliminary data.</text>
</comment>
<organism evidence="3 4">
    <name type="scientific">Brenneria tiliae</name>
    <dbReference type="NCBI Taxonomy" id="2914984"/>
    <lineage>
        <taxon>Bacteria</taxon>
        <taxon>Pseudomonadati</taxon>
        <taxon>Pseudomonadota</taxon>
        <taxon>Gammaproteobacteria</taxon>
        <taxon>Enterobacterales</taxon>
        <taxon>Pectobacteriaceae</taxon>
        <taxon>Brenneria</taxon>
    </lineage>
</organism>
<dbReference type="EMBL" id="JAKPBZ010000110">
    <property type="protein sequence ID" value="MCL2893134.1"/>
    <property type="molecule type" value="Genomic_DNA"/>
</dbReference>
<dbReference type="InterPro" id="IPR006442">
    <property type="entry name" value="Antitoxin_Phd/YefM"/>
</dbReference>
<dbReference type="Proteomes" id="UP001203069">
    <property type="component" value="Unassembled WGS sequence"/>
</dbReference>
<dbReference type="InterPro" id="IPR036165">
    <property type="entry name" value="YefM-like_sf"/>
</dbReference>
<accession>A0ABT0MVB9</accession>
<gene>
    <name evidence="3" type="ORF">MFP26_10610</name>
</gene>
<dbReference type="Pfam" id="PF02604">
    <property type="entry name" value="PhdYeFM_antitox"/>
    <property type="match status" value="1"/>
</dbReference>
<sequence length="94" mass="10585">MINLSTVNGLEDVMEKVNIYEAKTNLSKLLNDVVKTGEPFLIARNGKTLVKVVAYTEEKSKRKLDFLKGKGTVPDNFDELNGAEIQDMFEGKYE</sequence>
<dbReference type="Gene3D" id="3.40.1620.10">
    <property type="entry name" value="YefM-like domain"/>
    <property type="match status" value="1"/>
</dbReference>
<protein>
    <recommendedName>
        <fullName evidence="2">Antitoxin</fullName>
    </recommendedName>
</protein>
<evidence type="ECO:0000313" key="3">
    <source>
        <dbReference type="EMBL" id="MCL2893134.1"/>
    </source>
</evidence>
<dbReference type="RefSeq" id="WP_249230651.1">
    <property type="nucleotide sequence ID" value="NZ_JAKPCA010000083.1"/>
</dbReference>
<evidence type="ECO:0000256" key="1">
    <source>
        <dbReference type="ARBA" id="ARBA00009981"/>
    </source>
</evidence>
<comment type="function">
    <text evidence="2">Antitoxin component of a type II toxin-antitoxin (TA) system.</text>
</comment>